<protein>
    <recommendedName>
        <fullName evidence="2 8">Eukaryotic translation initiation factor 2A</fullName>
        <shortName evidence="8">eIF-2A</shortName>
    </recommendedName>
</protein>
<dbReference type="GO" id="GO:0000049">
    <property type="term" value="F:tRNA binding"/>
    <property type="evidence" value="ECO:0007669"/>
    <property type="project" value="UniProtKB-UniRule"/>
</dbReference>
<organism evidence="11 12">
    <name type="scientific">Dimargaris cristalligena</name>
    <dbReference type="NCBI Taxonomy" id="215637"/>
    <lineage>
        <taxon>Eukaryota</taxon>
        <taxon>Fungi</taxon>
        <taxon>Fungi incertae sedis</taxon>
        <taxon>Zoopagomycota</taxon>
        <taxon>Kickxellomycotina</taxon>
        <taxon>Dimargaritomycetes</taxon>
        <taxon>Dimargaritales</taxon>
        <taxon>Dimargaritaceae</taxon>
        <taxon>Dimargaris</taxon>
    </lineage>
</organism>
<dbReference type="PANTHER" id="PTHR13227:SF0">
    <property type="entry name" value="EUKARYOTIC TRANSLATION INITIATION FACTOR 2A"/>
    <property type="match status" value="1"/>
</dbReference>
<evidence type="ECO:0000256" key="6">
    <source>
        <dbReference type="ARBA" id="ARBA00022845"/>
    </source>
</evidence>
<dbReference type="InterPro" id="IPR011387">
    <property type="entry name" value="TIF2A"/>
</dbReference>
<dbReference type="GO" id="GO:0006417">
    <property type="term" value="P:regulation of translation"/>
    <property type="evidence" value="ECO:0007669"/>
    <property type="project" value="UniProtKB-KW"/>
</dbReference>
<evidence type="ECO:0000259" key="10">
    <source>
        <dbReference type="Pfam" id="PF08662"/>
    </source>
</evidence>
<dbReference type="GO" id="GO:0043022">
    <property type="term" value="F:ribosome binding"/>
    <property type="evidence" value="ECO:0007669"/>
    <property type="project" value="UniProtKB-UniRule"/>
</dbReference>
<evidence type="ECO:0000256" key="4">
    <source>
        <dbReference type="ARBA" id="ARBA00022574"/>
    </source>
</evidence>
<feature type="compositionally biased region" description="Polar residues" evidence="9">
    <location>
        <begin position="472"/>
        <end position="495"/>
    </location>
</feature>
<dbReference type="Proteomes" id="UP000268162">
    <property type="component" value="Unassembled WGS sequence"/>
</dbReference>
<sequence>MTKTQFAYRSLNEIGLVTGPPSLQDVVGFTKPTGNNRAIKYSPDGRLFAWASTTAVEVMDVASGQLLQTIARPNVMEIDFSPRGTYLLTWERYIKPESGPLPTNMLIWETTTGSQMGAFTRKLQSSWGFQWTPDEQYCAQLAPNEVQFFDPTNFGKGIHTRLSMDGIQSFSLSPGQSPSVAAFVPAQKGQPGHVRLYSIGNFRQPVCQKTFFKADSVKMIWNTLGTNLLILASTDVDLTGKSYYGETNLYYLTVAGNFDCHVVLDKEGPIHDVAWNPNPEIKEFAVVYGYMPARAALFDRRANLIHDFGTAPRNFIGFNPQGRLVAIAGFGNLTGQMDIWDLKTHKKRVTINASNSTTCEWSPDGRHLMTSTLSPRLRVDNGIKVWHHTGSLMFHRLIHELYQVAWRPLPVANYPDRSALSPPPPPCASGTGTNADAKTPTRSVASVGTYRPPHARGTMTPPSFKREDEIQRSNGKSSLSVDPSSPNAPDVSQMTETEKTTRIRNINKQLKQISALKKREEAGEHLEPEKLVKMQKEPALKLELKALKSKKPQ</sequence>
<keyword evidence="6 8" id="KW-0810">Translation regulation</keyword>
<dbReference type="Pfam" id="PF08662">
    <property type="entry name" value="eIF2A"/>
    <property type="match status" value="1"/>
</dbReference>
<reference evidence="12" key="1">
    <citation type="journal article" date="2018" name="Nat. Microbiol.">
        <title>Leveraging single-cell genomics to expand the fungal tree of life.</title>
        <authorList>
            <person name="Ahrendt S.R."/>
            <person name="Quandt C.A."/>
            <person name="Ciobanu D."/>
            <person name="Clum A."/>
            <person name="Salamov A."/>
            <person name="Andreopoulos B."/>
            <person name="Cheng J.F."/>
            <person name="Woyke T."/>
            <person name="Pelin A."/>
            <person name="Henrissat B."/>
            <person name="Reynolds N.K."/>
            <person name="Benny G.L."/>
            <person name="Smith M.E."/>
            <person name="James T.Y."/>
            <person name="Grigoriev I.V."/>
        </authorList>
    </citation>
    <scope>NUCLEOTIDE SEQUENCE [LARGE SCALE GENOMIC DNA]</scope>
    <source>
        <strain evidence="12">RSA 468</strain>
    </source>
</reference>
<feature type="region of interest" description="Disordered" evidence="9">
    <location>
        <begin position="417"/>
        <end position="506"/>
    </location>
</feature>
<dbReference type="Gene3D" id="2.130.10.10">
    <property type="entry name" value="YVTN repeat-like/Quinoprotein amine dehydrogenase"/>
    <property type="match status" value="2"/>
</dbReference>
<dbReference type="PIRSF" id="PIRSF017222">
    <property type="entry name" value="eIF2A"/>
    <property type="match status" value="1"/>
</dbReference>
<gene>
    <name evidence="11" type="ORF">BJ085DRAFT_35363</name>
</gene>
<comment type="similarity">
    <text evidence="1 8">Belongs to the WD repeat EIF2A family.</text>
</comment>
<evidence type="ECO:0000256" key="7">
    <source>
        <dbReference type="ARBA" id="ARBA00022917"/>
    </source>
</evidence>
<proteinExistence type="inferred from homology"/>
<dbReference type="OrthoDB" id="2194683at2759"/>
<name>A0A4P9ZQL2_9FUNG</name>
<dbReference type="PANTHER" id="PTHR13227">
    <property type="entry name" value="EUKARYOTIC TRANSLATION INITIATION FACTOR 2A"/>
    <property type="match status" value="1"/>
</dbReference>
<dbReference type="GO" id="GO:0003743">
    <property type="term" value="F:translation initiation factor activity"/>
    <property type="evidence" value="ECO:0007669"/>
    <property type="project" value="UniProtKB-UniRule"/>
</dbReference>
<dbReference type="SUPFAM" id="SSF82171">
    <property type="entry name" value="DPP6 N-terminal domain-like"/>
    <property type="match status" value="1"/>
</dbReference>
<evidence type="ECO:0000256" key="1">
    <source>
        <dbReference type="ARBA" id="ARBA00009573"/>
    </source>
</evidence>
<keyword evidence="7 8" id="KW-0648">Protein biosynthesis</keyword>
<evidence type="ECO:0000313" key="11">
    <source>
        <dbReference type="EMBL" id="RKP35647.1"/>
    </source>
</evidence>
<feature type="compositionally biased region" description="Polar residues" evidence="9">
    <location>
        <begin position="430"/>
        <end position="446"/>
    </location>
</feature>
<evidence type="ECO:0000256" key="3">
    <source>
        <dbReference type="ARBA" id="ARBA00022540"/>
    </source>
</evidence>
<keyword evidence="5" id="KW-0677">Repeat</keyword>
<dbReference type="InterPro" id="IPR013979">
    <property type="entry name" value="TIF_beta_prop-like"/>
</dbReference>
<evidence type="ECO:0000313" key="12">
    <source>
        <dbReference type="Proteomes" id="UP000268162"/>
    </source>
</evidence>
<evidence type="ECO:0000256" key="9">
    <source>
        <dbReference type="SAM" id="MobiDB-lite"/>
    </source>
</evidence>
<keyword evidence="12" id="KW-1185">Reference proteome</keyword>
<dbReference type="EMBL" id="ML002820">
    <property type="protein sequence ID" value="RKP35647.1"/>
    <property type="molecule type" value="Genomic_DNA"/>
</dbReference>
<keyword evidence="4" id="KW-0853">WD repeat</keyword>
<dbReference type="GO" id="GO:0022627">
    <property type="term" value="C:cytosolic small ribosomal subunit"/>
    <property type="evidence" value="ECO:0007669"/>
    <property type="project" value="TreeGrafter"/>
</dbReference>
<comment type="function">
    <text evidence="8">Functions in the early steps of protein synthesis of a small number of specific mRNAs. Acts by directing the binding of methionyl-tRNAi to 40S ribosomal subunits. In contrast to the eIF-2 complex, it binds methionyl-tRNAi to 40S subunits in a codon-dependent manner, whereas the eIF-2 complex binds methionyl-tRNAi to 40S subunits in a GTP-dependent manner.</text>
</comment>
<evidence type="ECO:0000256" key="8">
    <source>
        <dbReference type="PIRNR" id="PIRNR017222"/>
    </source>
</evidence>
<dbReference type="STRING" id="215637.A0A4P9ZQL2"/>
<evidence type="ECO:0000256" key="5">
    <source>
        <dbReference type="ARBA" id="ARBA00022737"/>
    </source>
</evidence>
<dbReference type="GO" id="GO:0003729">
    <property type="term" value="F:mRNA binding"/>
    <property type="evidence" value="ECO:0007669"/>
    <property type="project" value="TreeGrafter"/>
</dbReference>
<evidence type="ECO:0000256" key="2">
    <source>
        <dbReference type="ARBA" id="ARBA00013819"/>
    </source>
</evidence>
<keyword evidence="3 8" id="KW-0396">Initiation factor</keyword>
<dbReference type="AlphaFoldDB" id="A0A4P9ZQL2"/>
<dbReference type="InterPro" id="IPR015943">
    <property type="entry name" value="WD40/YVTN_repeat-like_dom_sf"/>
</dbReference>
<accession>A0A4P9ZQL2</accession>
<feature type="domain" description="Translation initiation factor beta propellor-like" evidence="10">
    <location>
        <begin position="209"/>
        <end position="404"/>
    </location>
</feature>